<dbReference type="Proteomes" id="UP001642464">
    <property type="component" value="Unassembled WGS sequence"/>
</dbReference>
<feature type="non-terminal residue" evidence="1">
    <location>
        <position position="202"/>
    </location>
</feature>
<proteinExistence type="predicted"/>
<evidence type="ECO:0000313" key="1">
    <source>
        <dbReference type="EMBL" id="CAK9008057.1"/>
    </source>
</evidence>
<dbReference type="EMBL" id="CAXAMM010005642">
    <property type="protein sequence ID" value="CAK9008057.1"/>
    <property type="molecule type" value="Genomic_DNA"/>
</dbReference>
<accession>A0ABP0J147</accession>
<organism evidence="1 2">
    <name type="scientific">Durusdinium trenchii</name>
    <dbReference type="NCBI Taxonomy" id="1381693"/>
    <lineage>
        <taxon>Eukaryota</taxon>
        <taxon>Sar</taxon>
        <taxon>Alveolata</taxon>
        <taxon>Dinophyceae</taxon>
        <taxon>Suessiales</taxon>
        <taxon>Symbiodiniaceae</taxon>
        <taxon>Durusdinium</taxon>
    </lineage>
</organism>
<evidence type="ECO:0000313" key="2">
    <source>
        <dbReference type="Proteomes" id="UP001642464"/>
    </source>
</evidence>
<gene>
    <name evidence="1" type="ORF">SCF082_LOCUS9701</name>
</gene>
<comment type="caution">
    <text evidence="1">The sequence shown here is derived from an EMBL/GenBank/DDBJ whole genome shotgun (WGS) entry which is preliminary data.</text>
</comment>
<keyword evidence="2" id="KW-1185">Reference proteome</keyword>
<protein>
    <submittedName>
        <fullName evidence="1">Uncharacterized protein</fullName>
    </submittedName>
</protein>
<reference evidence="1 2" key="1">
    <citation type="submission" date="2024-02" db="EMBL/GenBank/DDBJ databases">
        <authorList>
            <person name="Chen Y."/>
            <person name="Shah S."/>
            <person name="Dougan E. K."/>
            <person name="Thang M."/>
            <person name="Chan C."/>
        </authorList>
    </citation>
    <scope>NUCLEOTIDE SEQUENCE [LARGE SCALE GENOMIC DNA]</scope>
</reference>
<name>A0ABP0J147_9DINO</name>
<sequence length="202" mass="21754">MTEMELAMAIGMNFKRTNNLEQSLQMRRAYSDLSYLDAVGHFVAHYGGGAEHGFPIVKLLATIEKSFSSSMLLGEEFFLNAVGAAVPSDIDRVRAASNKDKLMPAEMLAQMNLETLQKCALLAKKEGKGRESKQYGSLDESSKAYIGELIAMDKDAGEKAAKTAGVDLASLDVPELAPSASHADVPNAGEDPMRVLSLHEMG</sequence>